<dbReference type="InterPro" id="IPR018119">
    <property type="entry name" value="Strictosidine_synth_cons-reg"/>
</dbReference>
<dbReference type="PANTHER" id="PTHR10426">
    <property type="entry name" value="STRICTOSIDINE SYNTHASE-RELATED"/>
    <property type="match status" value="1"/>
</dbReference>
<sequence length="237" mass="24683">MSRPRTGTPRFPRRRVTRIVGSALALTVAAGAAFFLLAEPPARPFEPVAWRPGPGTAVPPGRVDRTAATSVRAIAPADAPEDIAVNSGGEIFVGTKTGQILRIRPGTAGAEPFAEVGGRPLGLAFDARDHLIVANHGVGLQSVSPAGAVTVLADSAAGKPIRSANDLAIGRDGAVYLSDSTAKYNSSTMGDRTSFSLFDFLEGRAHGRVIRYDPATRIATELLSGLYFPNGIVVTPD</sequence>
<evidence type="ECO:0000256" key="3">
    <source>
        <dbReference type="ARBA" id="ARBA00023180"/>
    </source>
</evidence>
<keyword evidence="2" id="KW-0597">Phosphoprotein</keyword>
<proteinExistence type="inferred from homology"/>
<protein>
    <recommendedName>
        <fullName evidence="4">Strictosidine synthase conserved region domain-containing protein</fullName>
    </recommendedName>
</protein>
<keyword evidence="6" id="KW-1185">Reference proteome</keyword>
<dbReference type="Pfam" id="PF20067">
    <property type="entry name" value="SSL_N"/>
    <property type="match status" value="1"/>
</dbReference>
<feature type="domain" description="Strictosidine synthase conserved region" evidence="4">
    <location>
        <begin position="165"/>
        <end position="237"/>
    </location>
</feature>
<evidence type="ECO:0000313" key="6">
    <source>
        <dbReference type="Proteomes" id="UP001500902"/>
    </source>
</evidence>
<accession>A0ABP7EEH4</accession>
<keyword evidence="3" id="KW-0325">Glycoprotein</keyword>
<dbReference type="Pfam" id="PF03088">
    <property type="entry name" value="Str_synth"/>
    <property type="match status" value="1"/>
</dbReference>
<comment type="caution">
    <text evidence="5">The sequence shown here is derived from an EMBL/GenBank/DDBJ whole genome shotgun (WGS) entry which is preliminary data.</text>
</comment>
<gene>
    <name evidence="5" type="ORF">GCM10022224_098840</name>
</gene>
<dbReference type="SUPFAM" id="SSF63829">
    <property type="entry name" value="Calcium-dependent phosphotriesterase"/>
    <property type="match status" value="1"/>
</dbReference>
<dbReference type="InterPro" id="IPR011042">
    <property type="entry name" value="6-blade_b-propeller_TolB-like"/>
</dbReference>
<organism evidence="5 6">
    <name type="scientific">Nonomuraea antimicrobica</name>
    <dbReference type="NCBI Taxonomy" id="561173"/>
    <lineage>
        <taxon>Bacteria</taxon>
        <taxon>Bacillati</taxon>
        <taxon>Actinomycetota</taxon>
        <taxon>Actinomycetes</taxon>
        <taxon>Streptosporangiales</taxon>
        <taxon>Streptosporangiaceae</taxon>
        <taxon>Nonomuraea</taxon>
    </lineage>
</organism>
<evidence type="ECO:0000313" key="5">
    <source>
        <dbReference type="EMBL" id="GAA3717386.1"/>
    </source>
</evidence>
<name>A0ABP7EEH4_9ACTN</name>
<evidence type="ECO:0000259" key="4">
    <source>
        <dbReference type="Pfam" id="PF03088"/>
    </source>
</evidence>
<dbReference type="PANTHER" id="PTHR10426:SF88">
    <property type="entry name" value="ADIPOCYTE PLASMA MEMBRANE-ASSOCIATED PROTEIN HEMOMUCIN-RELATED"/>
    <property type="match status" value="1"/>
</dbReference>
<evidence type="ECO:0000256" key="1">
    <source>
        <dbReference type="ARBA" id="ARBA00009191"/>
    </source>
</evidence>
<comment type="similarity">
    <text evidence="1">Belongs to the strictosidine synthase family.</text>
</comment>
<dbReference type="Proteomes" id="UP001500902">
    <property type="component" value="Unassembled WGS sequence"/>
</dbReference>
<dbReference type="RefSeq" id="WP_344896197.1">
    <property type="nucleotide sequence ID" value="NZ_BAAAZP010000237.1"/>
</dbReference>
<dbReference type="EMBL" id="BAAAZP010000237">
    <property type="protein sequence ID" value="GAA3717386.1"/>
    <property type="molecule type" value="Genomic_DNA"/>
</dbReference>
<dbReference type="Gene3D" id="2.120.10.30">
    <property type="entry name" value="TolB, C-terminal domain"/>
    <property type="match status" value="1"/>
</dbReference>
<evidence type="ECO:0000256" key="2">
    <source>
        <dbReference type="ARBA" id="ARBA00022553"/>
    </source>
</evidence>
<reference evidence="6" key="1">
    <citation type="journal article" date="2019" name="Int. J. Syst. Evol. Microbiol.">
        <title>The Global Catalogue of Microorganisms (GCM) 10K type strain sequencing project: providing services to taxonomists for standard genome sequencing and annotation.</title>
        <authorList>
            <consortium name="The Broad Institute Genomics Platform"/>
            <consortium name="The Broad Institute Genome Sequencing Center for Infectious Disease"/>
            <person name="Wu L."/>
            <person name="Ma J."/>
        </authorList>
    </citation>
    <scope>NUCLEOTIDE SEQUENCE [LARGE SCALE GENOMIC DNA]</scope>
    <source>
        <strain evidence="6">JCM 16904</strain>
    </source>
</reference>